<gene>
    <name evidence="1" type="ORF">g.55793</name>
</gene>
<reference evidence="1" key="1">
    <citation type="submission" date="2015-11" db="EMBL/GenBank/DDBJ databases">
        <title>De novo transcriptome assembly of four potential Pierce s Disease insect vectors from Arizona vineyards.</title>
        <authorList>
            <person name="Tassone E.E."/>
        </authorList>
    </citation>
    <scope>NUCLEOTIDE SEQUENCE</scope>
</reference>
<accession>A0A1B6JQ37</accession>
<protein>
    <recommendedName>
        <fullName evidence="2">Reverse transcriptase domain-containing protein</fullName>
    </recommendedName>
</protein>
<evidence type="ECO:0000313" key="1">
    <source>
        <dbReference type="EMBL" id="JAT01213.1"/>
    </source>
</evidence>
<dbReference type="EMBL" id="GECU01006494">
    <property type="protein sequence ID" value="JAT01213.1"/>
    <property type="molecule type" value="Transcribed_RNA"/>
</dbReference>
<dbReference type="AlphaFoldDB" id="A0A1B6JQ37"/>
<evidence type="ECO:0008006" key="2">
    <source>
        <dbReference type="Google" id="ProtNLM"/>
    </source>
</evidence>
<feature type="non-terminal residue" evidence="1">
    <location>
        <position position="1"/>
    </location>
</feature>
<organism evidence="1">
    <name type="scientific">Homalodisca liturata</name>
    <dbReference type="NCBI Taxonomy" id="320908"/>
    <lineage>
        <taxon>Eukaryota</taxon>
        <taxon>Metazoa</taxon>
        <taxon>Ecdysozoa</taxon>
        <taxon>Arthropoda</taxon>
        <taxon>Hexapoda</taxon>
        <taxon>Insecta</taxon>
        <taxon>Pterygota</taxon>
        <taxon>Neoptera</taxon>
        <taxon>Paraneoptera</taxon>
        <taxon>Hemiptera</taxon>
        <taxon>Auchenorrhyncha</taxon>
        <taxon>Membracoidea</taxon>
        <taxon>Cicadellidae</taxon>
        <taxon>Cicadellinae</taxon>
        <taxon>Proconiini</taxon>
        <taxon>Homalodisca</taxon>
    </lineage>
</organism>
<proteinExistence type="predicted"/>
<sequence length="150" mass="17499">SPNTEIILTTLPHRHDLDPIHPFHYQTVLVNAYIEELAARHNLRVLNFDDIGRRYFTRHGQHLSWRGKRLLSELEHCGIRGLPHMWIKSFLEDRYQCVQIENSISPKKEWTVGSLRDPFLAPFSLIYANNLNNTIQSGHLVQYADDTLSV</sequence>
<dbReference type="SUPFAM" id="SSF52266">
    <property type="entry name" value="SGNH hydrolase"/>
    <property type="match status" value="1"/>
</dbReference>
<name>A0A1B6JQ37_9HEMI</name>